<dbReference type="PANTHER" id="PTHR46211">
    <property type="entry name" value="GLYCEROPHOSPHORYL DIESTER PHOSPHODIESTERASE"/>
    <property type="match status" value="1"/>
</dbReference>
<proteinExistence type="predicted"/>
<protein>
    <submittedName>
        <fullName evidence="2">Glycerophosphodiester phosphodiesterase family protein</fullName>
    </submittedName>
</protein>
<dbReference type="SUPFAM" id="SSF51695">
    <property type="entry name" value="PLC-like phosphodiesterases"/>
    <property type="match status" value="1"/>
</dbReference>
<evidence type="ECO:0000259" key="1">
    <source>
        <dbReference type="PROSITE" id="PS51704"/>
    </source>
</evidence>
<gene>
    <name evidence="2" type="ORF">GCM10023168_35240</name>
</gene>
<accession>A0ABP8KPY0</accession>
<dbReference type="PANTHER" id="PTHR46211:SF14">
    <property type="entry name" value="GLYCEROPHOSPHODIESTER PHOSPHODIESTERASE"/>
    <property type="match status" value="1"/>
</dbReference>
<sequence>MVTIIAHGGAQSLAPENTLAAARKACAIGADVWETDAAITADGQVVLMHDDAMMRTTDVAEKFPDRVPAPFSTYTLAEIRTLDAGSWFERADPFGQVAAGAVTAAELGSYRGEKVPTLREALELTVELGWRMNLELKTQPAPQDRFEVVGAALAVVDEVGIGPEHLVFSSARHEWLRALAAVRPEFELQAILGLFPPDPVDFADPAFDTFNVRVTRVSLDELRAVLARGIRVNVYTPNEPGLIAELTALGVTGIITDFPQHGARP</sequence>
<dbReference type="EMBL" id="BAABGM010000025">
    <property type="protein sequence ID" value="GAA4412886.1"/>
    <property type="molecule type" value="Genomic_DNA"/>
</dbReference>
<organism evidence="2 3">
    <name type="scientific">Fodinibacter luteus</name>
    <dbReference type="NCBI Taxonomy" id="552064"/>
    <lineage>
        <taxon>Bacteria</taxon>
        <taxon>Bacillati</taxon>
        <taxon>Actinomycetota</taxon>
        <taxon>Actinomycetes</taxon>
        <taxon>Micrococcales</taxon>
        <taxon>Intrasporangiaceae</taxon>
        <taxon>Fodinibacter (ex Wang et al. 2009)</taxon>
    </lineage>
</organism>
<dbReference type="InterPro" id="IPR030395">
    <property type="entry name" value="GP_PDE_dom"/>
</dbReference>
<dbReference type="PROSITE" id="PS51704">
    <property type="entry name" value="GP_PDE"/>
    <property type="match status" value="1"/>
</dbReference>
<name>A0ABP8KPY0_9MICO</name>
<evidence type="ECO:0000313" key="3">
    <source>
        <dbReference type="Proteomes" id="UP001500945"/>
    </source>
</evidence>
<dbReference type="Gene3D" id="3.20.20.190">
    <property type="entry name" value="Phosphatidylinositol (PI) phosphodiesterase"/>
    <property type="match status" value="1"/>
</dbReference>
<reference evidence="3" key="1">
    <citation type="journal article" date="2019" name="Int. J. Syst. Evol. Microbiol.">
        <title>The Global Catalogue of Microorganisms (GCM) 10K type strain sequencing project: providing services to taxonomists for standard genome sequencing and annotation.</title>
        <authorList>
            <consortium name="The Broad Institute Genomics Platform"/>
            <consortium name="The Broad Institute Genome Sequencing Center for Infectious Disease"/>
            <person name="Wu L."/>
            <person name="Ma J."/>
        </authorList>
    </citation>
    <scope>NUCLEOTIDE SEQUENCE [LARGE SCALE GENOMIC DNA]</scope>
    <source>
        <strain evidence="3">JCM 17809</strain>
    </source>
</reference>
<dbReference type="Proteomes" id="UP001500945">
    <property type="component" value="Unassembled WGS sequence"/>
</dbReference>
<comment type="caution">
    <text evidence="2">The sequence shown here is derived from an EMBL/GenBank/DDBJ whole genome shotgun (WGS) entry which is preliminary data.</text>
</comment>
<dbReference type="InterPro" id="IPR017946">
    <property type="entry name" value="PLC-like_Pdiesterase_TIM-brl"/>
</dbReference>
<dbReference type="RefSeq" id="WP_345208405.1">
    <property type="nucleotide sequence ID" value="NZ_BAABGM010000025.1"/>
</dbReference>
<evidence type="ECO:0000313" key="2">
    <source>
        <dbReference type="EMBL" id="GAA4412886.1"/>
    </source>
</evidence>
<dbReference type="Pfam" id="PF03009">
    <property type="entry name" value="GDPD"/>
    <property type="match status" value="1"/>
</dbReference>
<feature type="domain" description="GP-PDE" evidence="1">
    <location>
        <begin position="2"/>
        <end position="265"/>
    </location>
</feature>
<keyword evidence="3" id="KW-1185">Reference proteome</keyword>